<comment type="similarity">
    <text evidence="4 10">Belongs to the NAD(P)-dependent epimerase/dehydratase family.</text>
</comment>
<organism evidence="12 13">
    <name type="scientific">Pseudobacteriovorax antillogorgiicola</name>
    <dbReference type="NCBI Taxonomy" id="1513793"/>
    <lineage>
        <taxon>Bacteria</taxon>
        <taxon>Pseudomonadati</taxon>
        <taxon>Bdellovibrionota</taxon>
        <taxon>Oligoflexia</taxon>
        <taxon>Oligoflexales</taxon>
        <taxon>Pseudobacteriovoracaceae</taxon>
        <taxon>Pseudobacteriovorax</taxon>
    </lineage>
</organism>
<proteinExistence type="inferred from homology"/>
<evidence type="ECO:0000256" key="1">
    <source>
        <dbReference type="ARBA" id="ARBA00000083"/>
    </source>
</evidence>
<keyword evidence="9 10" id="KW-0119">Carbohydrate metabolism</keyword>
<evidence type="ECO:0000256" key="10">
    <source>
        <dbReference type="RuleBase" id="RU366046"/>
    </source>
</evidence>
<feature type="domain" description="NAD-dependent epimerase/dehydratase" evidence="11">
    <location>
        <begin position="6"/>
        <end position="256"/>
    </location>
</feature>
<evidence type="ECO:0000256" key="6">
    <source>
        <dbReference type="ARBA" id="ARBA00018569"/>
    </source>
</evidence>
<evidence type="ECO:0000313" key="13">
    <source>
        <dbReference type="Proteomes" id="UP000192907"/>
    </source>
</evidence>
<dbReference type="AlphaFoldDB" id="A0A1Y6CRZ2"/>
<evidence type="ECO:0000256" key="4">
    <source>
        <dbReference type="ARBA" id="ARBA00007637"/>
    </source>
</evidence>
<dbReference type="EMBL" id="FWZT01000029">
    <property type="protein sequence ID" value="SMF75243.1"/>
    <property type="molecule type" value="Genomic_DNA"/>
</dbReference>
<dbReference type="InterPro" id="IPR036291">
    <property type="entry name" value="NAD(P)-bd_dom_sf"/>
</dbReference>
<gene>
    <name evidence="12" type="ORF">SAMN06296036_1293</name>
</gene>
<dbReference type="PANTHER" id="PTHR43725:SF53">
    <property type="entry name" value="UDP-ARABINOSE 4-EPIMERASE 1"/>
    <property type="match status" value="1"/>
</dbReference>
<sequence length="349" mass="39089">MPESSILVTGGCGYIGSHVVRQLSECGYQVVIIDNLSTGSKENLIYDEKLVVGDISDSKLVESVFSQYRFDAVFHFAASIIVPESVKMPLKYYRNNTVNSINIFDACIRYGVNKIVFSSTAAVYGENELLQVTEDSPLNPTNPYARSKLMDEYVLSDMRAALPNLSYVILRYFNVAGSDLLGRIGPRNPNATHLIKVACEAALGIRDKVTIFGTDYPTHDGTCIRDYIHVEDLAKAHLESYRYLRDGGDSIVLNCGYGRGLSVREVLKAVELAHRKPIKVSEGYRRIGDVSSVIANSNRIKKLLNWRPVYEDISSIVESAYHWEKKLIRNSNSERRIFSVNQSLGREVT</sequence>
<dbReference type="NCBIfam" id="TIGR01179">
    <property type="entry name" value="galE"/>
    <property type="match status" value="1"/>
</dbReference>
<evidence type="ECO:0000313" key="12">
    <source>
        <dbReference type="EMBL" id="SMF75243.1"/>
    </source>
</evidence>
<evidence type="ECO:0000256" key="5">
    <source>
        <dbReference type="ARBA" id="ARBA00013189"/>
    </source>
</evidence>
<dbReference type="Gene3D" id="3.90.25.10">
    <property type="entry name" value="UDP-galactose 4-epimerase, domain 1"/>
    <property type="match status" value="1"/>
</dbReference>
<dbReference type="EC" id="5.1.3.2" evidence="5 10"/>
<dbReference type="Proteomes" id="UP000192907">
    <property type="component" value="Unassembled WGS sequence"/>
</dbReference>
<dbReference type="InterPro" id="IPR005886">
    <property type="entry name" value="UDP_G4E"/>
</dbReference>
<dbReference type="RefSeq" id="WP_132324858.1">
    <property type="nucleotide sequence ID" value="NZ_FWZT01000029.1"/>
</dbReference>
<evidence type="ECO:0000256" key="7">
    <source>
        <dbReference type="ARBA" id="ARBA00023027"/>
    </source>
</evidence>
<dbReference type="STRING" id="1513793.SAMN06296036_1293"/>
<evidence type="ECO:0000256" key="9">
    <source>
        <dbReference type="ARBA" id="ARBA00023277"/>
    </source>
</evidence>
<dbReference type="Pfam" id="PF01370">
    <property type="entry name" value="Epimerase"/>
    <property type="match status" value="1"/>
</dbReference>
<comment type="pathway">
    <text evidence="3 10">Carbohydrate metabolism; galactose metabolism.</text>
</comment>
<comment type="cofactor">
    <cofactor evidence="2 10">
        <name>NAD(+)</name>
        <dbReference type="ChEBI" id="CHEBI:57540"/>
    </cofactor>
</comment>
<reference evidence="13" key="1">
    <citation type="submission" date="2017-04" db="EMBL/GenBank/DDBJ databases">
        <authorList>
            <person name="Varghese N."/>
            <person name="Submissions S."/>
        </authorList>
    </citation>
    <scope>NUCLEOTIDE SEQUENCE [LARGE SCALE GENOMIC DNA]</scope>
    <source>
        <strain evidence="13">RKEM611</strain>
    </source>
</reference>
<dbReference type="OrthoDB" id="9803010at2"/>
<protein>
    <recommendedName>
        <fullName evidence="6 10">UDP-glucose 4-epimerase</fullName>
        <ecNumber evidence="5 10">5.1.3.2</ecNumber>
    </recommendedName>
</protein>
<dbReference type="PANTHER" id="PTHR43725">
    <property type="entry name" value="UDP-GLUCOSE 4-EPIMERASE"/>
    <property type="match status" value="1"/>
</dbReference>
<name>A0A1Y6CRZ2_9BACT</name>
<evidence type="ECO:0000256" key="3">
    <source>
        <dbReference type="ARBA" id="ARBA00004947"/>
    </source>
</evidence>
<keyword evidence="7 10" id="KW-0520">NAD</keyword>
<keyword evidence="8 10" id="KW-0413">Isomerase</keyword>
<dbReference type="SUPFAM" id="SSF51735">
    <property type="entry name" value="NAD(P)-binding Rossmann-fold domains"/>
    <property type="match status" value="1"/>
</dbReference>
<dbReference type="InterPro" id="IPR001509">
    <property type="entry name" value="Epimerase_deHydtase"/>
</dbReference>
<keyword evidence="13" id="KW-1185">Reference proteome</keyword>
<accession>A0A1Y6CRZ2</accession>
<comment type="subunit">
    <text evidence="10">Homodimer.</text>
</comment>
<dbReference type="CDD" id="cd05247">
    <property type="entry name" value="UDP_G4E_1_SDR_e"/>
    <property type="match status" value="1"/>
</dbReference>
<dbReference type="Gene3D" id="3.40.50.720">
    <property type="entry name" value="NAD(P)-binding Rossmann-like Domain"/>
    <property type="match status" value="1"/>
</dbReference>
<dbReference type="GO" id="GO:0003978">
    <property type="term" value="F:UDP-glucose 4-epimerase activity"/>
    <property type="evidence" value="ECO:0007669"/>
    <property type="project" value="UniProtKB-UniRule"/>
</dbReference>
<comment type="catalytic activity">
    <reaction evidence="1 10">
        <text>UDP-alpha-D-glucose = UDP-alpha-D-galactose</text>
        <dbReference type="Rhea" id="RHEA:22168"/>
        <dbReference type="ChEBI" id="CHEBI:58885"/>
        <dbReference type="ChEBI" id="CHEBI:66914"/>
        <dbReference type="EC" id="5.1.3.2"/>
    </reaction>
</comment>
<dbReference type="GO" id="GO:0033499">
    <property type="term" value="P:galactose catabolic process via UDP-galactose, Leloir pathway"/>
    <property type="evidence" value="ECO:0007669"/>
    <property type="project" value="TreeGrafter"/>
</dbReference>
<evidence type="ECO:0000259" key="11">
    <source>
        <dbReference type="Pfam" id="PF01370"/>
    </source>
</evidence>
<evidence type="ECO:0000256" key="8">
    <source>
        <dbReference type="ARBA" id="ARBA00023235"/>
    </source>
</evidence>
<evidence type="ECO:0000256" key="2">
    <source>
        <dbReference type="ARBA" id="ARBA00001911"/>
    </source>
</evidence>
<dbReference type="UniPathway" id="UPA00214"/>